<dbReference type="RefSeq" id="WP_097132381.1">
    <property type="nucleotide sequence ID" value="NZ_OCMT01000003.1"/>
</dbReference>
<keyword evidence="3" id="KW-1185">Reference proteome</keyword>
<dbReference type="PROSITE" id="PS51257">
    <property type="entry name" value="PROKAR_LIPOPROTEIN"/>
    <property type="match status" value="1"/>
</dbReference>
<gene>
    <name evidence="2" type="ORF">SAMN06297358_2529</name>
</gene>
<reference evidence="3" key="1">
    <citation type="submission" date="2017-09" db="EMBL/GenBank/DDBJ databases">
        <authorList>
            <person name="Varghese N."/>
            <person name="Submissions S."/>
        </authorList>
    </citation>
    <scope>NUCLEOTIDE SEQUENCE [LARGE SCALE GENOMIC DNA]</scope>
    <source>
        <strain evidence="3">CGMCC 1.12803</strain>
    </source>
</reference>
<dbReference type="AlphaFoldDB" id="A0A286A6A7"/>
<evidence type="ECO:0000256" key="1">
    <source>
        <dbReference type="SAM" id="SignalP"/>
    </source>
</evidence>
<feature type="signal peptide" evidence="1">
    <location>
        <begin position="1"/>
        <end position="19"/>
    </location>
</feature>
<sequence>MKKALLILFVAVASLTACKKDPEDKLQGRWNLTKAYFVESTNGTKTSEHNETYEKGDLYVVFDGNKISVYEDGELDDNGTFTATGNSITIKSNNGEEETNQLRWNSKKEFVITSEGTDVIGNTTYVYKSEMTFNKD</sequence>
<proteinExistence type="predicted"/>
<dbReference type="OrthoDB" id="767249at2"/>
<feature type="chain" id="PRO_5013375480" description="Lipocalin-like domain-containing protein" evidence="1">
    <location>
        <begin position="20"/>
        <end position="136"/>
    </location>
</feature>
<keyword evidence="1" id="KW-0732">Signal</keyword>
<accession>A0A286A6A7</accession>
<evidence type="ECO:0000313" key="3">
    <source>
        <dbReference type="Proteomes" id="UP000219281"/>
    </source>
</evidence>
<dbReference type="Proteomes" id="UP000219281">
    <property type="component" value="Unassembled WGS sequence"/>
</dbReference>
<protein>
    <recommendedName>
        <fullName evidence="4">Lipocalin-like domain-containing protein</fullName>
    </recommendedName>
</protein>
<evidence type="ECO:0000313" key="2">
    <source>
        <dbReference type="EMBL" id="SOD17419.1"/>
    </source>
</evidence>
<evidence type="ECO:0008006" key="4">
    <source>
        <dbReference type="Google" id="ProtNLM"/>
    </source>
</evidence>
<dbReference type="EMBL" id="OCMT01000003">
    <property type="protein sequence ID" value="SOD17419.1"/>
    <property type="molecule type" value="Genomic_DNA"/>
</dbReference>
<name>A0A286A6A7_9SPHI</name>
<organism evidence="2 3">
    <name type="scientific">Pedobacter xixiisoli</name>
    <dbReference type="NCBI Taxonomy" id="1476464"/>
    <lineage>
        <taxon>Bacteria</taxon>
        <taxon>Pseudomonadati</taxon>
        <taxon>Bacteroidota</taxon>
        <taxon>Sphingobacteriia</taxon>
        <taxon>Sphingobacteriales</taxon>
        <taxon>Sphingobacteriaceae</taxon>
        <taxon>Pedobacter</taxon>
    </lineage>
</organism>